<gene>
    <name evidence="2" type="ORF">EC604_28360</name>
</gene>
<evidence type="ECO:0000313" key="3">
    <source>
        <dbReference type="Proteomes" id="UP000323664"/>
    </source>
</evidence>
<keyword evidence="1" id="KW-0472">Membrane</keyword>
<evidence type="ECO:0000313" key="2">
    <source>
        <dbReference type="EMBL" id="KAA8787749.1"/>
    </source>
</evidence>
<feature type="transmembrane region" description="Helical" evidence="1">
    <location>
        <begin position="20"/>
        <end position="41"/>
    </location>
</feature>
<proteinExistence type="predicted"/>
<name>A0A5M9X1R8_PAEAM</name>
<keyword evidence="1" id="KW-0812">Transmembrane</keyword>
<dbReference type="AlphaFoldDB" id="A0A5M9X1R8"/>
<dbReference type="Proteomes" id="UP000323664">
    <property type="component" value="Unassembled WGS sequence"/>
</dbReference>
<accession>A0A5M9X1R8</accession>
<keyword evidence="1" id="KW-1133">Transmembrane helix</keyword>
<comment type="caution">
    <text evidence="2">The sequence shown here is derived from an EMBL/GenBank/DDBJ whole genome shotgun (WGS) entry which is preliminary data.</text>
</comment>
<protein>
    <submittedName>
        <fullName evidence="2">Uncharacterized protein</fullName>
    </submittedName>
</protein>
<evidence type="ECO:0000256" key="1">
    <source>
        <dbReference type="SAM" id="Phobius"/>
    </source>
</evidence>
<dbReference type="EMBL" id="RIAS01000029">
    <property type="protein sequence ID" value="KAA8787749.1"/>
    <property type="molecule type" value="Genomic_DNA"/>
</dbReference>
<sequence>MPTNRNITALDLQALERDGIMVTYVCLAILFLFVIVKVITFQVRRRKPVSREDTDRTLYNILNGGRDGA</sequence>
<reference evidence="2 3" key="1">
    <citation type="journal article" date="2019" name="J. Ind. Microbiol. Biotechnol.">
        <title>Paenibacillus amylolyticus 27C64 has a diverse set of carbohydrate-active enzymes and complete pectin deconstruction system.</title>
        <authorList>
            <person name="Keggi C."/>
            <person name="Doran-Peterson J."/>
        </authorList>
    </citation>
    <scope>NUCLEOTIDE SEQUENCE [LARGE SCALE GENOMIC DNA]</scope>
    <source>
        <strain evidence="2 3">27C64</strain>
    </source>
</reference>
<organism evidence="2 3">
    <name type="scientific">Paenibacillus amylolyticus</name>
    <dbReference type="NCBI Taxonomy" id="1451"/>
    <lineage>
        <taxon>Bacteria</taxon>
        <taxon>Bacillati</taxon>
        <taxon>Bacillota</taxon>
        <taxon>Bacilli</taxon>
        <taxon>Bacillales</taxon>
        <taxon>Paenibacillaceae</taxon>
        <taxon>Paenibacillus</taxon>
    </lineage>
</organism>